<comment type="caution">
    <text evidence="1">The sequence shown here is derived from an EMBL/GenBank/DDBJ whole genome shotgun (WGS) entry which is preliminary data.</text>
</comment>
<keyword evidence="2" id="KW-1185">Reference proteome</keyword>
<accession>A0ABW5FDP5</accession>
<sequence length="42" mass="4886">MPFIHLLSQQRSIVHQQVEEIQLFSTPKFYIKYGYAAPSGMT</sequence>
<dbReference type="RefSeq" id="WP_379313130.1">
    <property type="nucleotide sequence ID" value="NZ_JBHUKY010000032.1"/>
</dbReference>
<dbReference type="Proteomes" id="UP001597448">
    <property type="component" value="Unassembled WGS sequence"/>
</dbReference>
<gene>
    <name evidence="1" type="ORF">ACFSX3_18815</name>
</gene>
<name>A0ABW5FDP5_9BACL</name>
<protein>
    <submittedName>
        <fullName evidence="1">Uncharacterized protein</fullName>
    </submittedName>
</protein>
<dbReference type="EMBL" id="JBHUKY010000032">
    <property type="protein sequence ID" value="MFD2411947.1"/>
    <property type="molecule type" value="Genomic_DNA"/>
</dbReference>
<reference evidence="2" key="1">
    <citation type="journal article" date="2019" name="Int. J. Syst. Evol. Microbiol.">
        <title>The Global Catalogue of Microorganisms (GCM) 10K type strain sequencing project: providing services to taxonomists for standard genome sequencing and annotation.</title>
        <authorList>
            <consortium name="The Broad Institute Genomics Platform"/>
            <consortium name="The Broad Institute Genome Sequencing Center for Infectious Disease"/>
            <person name="Wu L."/>
            <person name="Ma J."/>
        </authorList>
    </citation>
    <scope>NUCLEOTIDE SEQUENCE [LARGE SCALE GENOMIC DNA]</scope>
    <source>
        <strain evidence="2">CCM 8725</strain>
    </source>
</reference>
<proteinExistence type="predicted"/>
<evidence type="ECO:0000313" key="1">
    <source>
        <dbReference type="EMBL" id="MFD2411947.1"/>
    </source>
</evidence>
<evidence type="ECO:0000313" key="2">
    <source>
        <dbReference type="Proteomes" id="UP001597448"/>
    </source>
</evidence>
<organism evidence="1 2">
    <name type="scientific">Paenibacillus rhizoplanae</name>
    <dbReference type="NCBI Taxonomy" id="1917181"/>
    <lineage>
        <taxon>Bacteria</taxon>
        <taxon>Bacillati</taxon>
        <taxon>Bacillota</taxon>
        <taxon>Bacilli</taxon>
        <taxon>Bacillales</taxon>
        <taxon>Paenibacillaceae</taxon>
        <taxon>Paenibacillus</taxon>
    </lineage>
</organism>